<accession>K2G7R2</accession>
<name>K2G7R2_9BACI</name>
<sequence>MFKAELQPEVGFSDKIYDMFYEIAERAQADVQKESELPYLLNKKQLAEHIFNVSTQTLDAHIIHRSDFPKVRVGDRALYPKDEVKTWIRKNLDTTHKVRDLGFSHKEAL</sequence>
<gene>
    <name evidence="1" type="ORF">AAV35_012870</name>
    <name evidence="2" type="ORF">MJ3_13464</name>
</gene>
<reference evidence="1" key="3">
    <citation type="submission" date="2016-11" db="EMBL/GenBank/DDBJ databases">
        <title>Salimicrobium jeotgali MJ3, isolated from Myulchi jeot, a traditional Korean fermented seafood.</title>
        <authorList>
            <person name="Kim K.H."/>
            <person name="Jeon C.O."/>
            <person name="Jin H.M."/>
        </authorList>
    </citation>
    <scope>NUCLEOTIDE SEQUENCE</scope>
    <source>
        <strain evidence="1">MJ3</strain>
    </source>
</reference>
<reference evidence="2 3" key="1">
    <citation type="journal article" date="2012" name="J. Bacteriol.">
        <title>Draft Genome Sequence of Salimicrobium sp. Strain MJ3, Isolated from Myulchi-Jeot, Korean Fermented Seafood.</title>
        <authorList>
            <person name="Lee S.H."/>
            <person name="Jung J.Y."/>
            <person name="Jeon C.O."/>
        </authorList>
    </citation>
    <scope>NUCLEOTIDE SEQUENCE [LARGE SCALE GENOMIC DNA]</scope>
    <source>
        <strain evidence="2 3">MJ3</strain>
    </source>
</reference>
<evidence type="ECO:0000313" key="1">
    <source>
        <dbReference type="EMBL" id="AKG05553.1"/>
    </source>
</evidence>
<dbReference type="RefSeq" id="WP_008592607.1">
    <property type="nucleotide sequence ID" value="NZ_AMPQ01000045.1"/>
</dbReference>
<reference evidence="4" key="2">
    <citation type="submission" date="2015-06" db="EMBL/GenBank/DDBJ databases">
        <title>Salimicrobium jeotgali MJ3, isolated from Myulchi jeot, a traditional Korean fermented seafood.</title>
        <authorList>
            <person name="Kim K.H."/>
            <person name="Jeon C.O."/>
            <person name="Jin H.M."/>
        </authorList>
    </citation>
    <scope>NUCLEOTIDE SEQUENCE [LARGE SCALE GENOMIC DNA]</scope>
    <source>
        <strain evidence="4">MJ3</strain>
    </source>
</reference>
<dbReference type="STRING" id="1230341.AAV35_012870"/>
<dbReference type="KEGG" id="sje:AAV35_012870"/>
<protein>
    <submittedName>
        <fullName evidence="1">DNA-binding protein</fullName>
    </submittedName>
</protein>
<evidence type="ECO:0000313" key="2">
    <source>
        <dbReference type="EMBL" id="EKE30452.1"/>
    </source>
</evidence>
<evidence type="ECO:0000313" key="3">
    <source>
        <dbReference type="Proteomes" id="UP000011746"/>
    </source>
</evidence>
<keyword evidence="1" id="KW-0238">DNA-binding</keyword>
<dbReference type="AlphaFoldDB" id="K2G7R2"/>
<dbReference type="GO" id="GO:0003677">
    <property type="term" value="F:DNA binding"/>
    <property type="evidence" value="ECO:0007669"/>
    <property type="project" value="UniProtKB-KW"/>
</dbReference>
<dbReference type="Proteomes" id="UP000092654">
    <property type="component" value="Chromosome"/>
</dbReference>
<organism evidence="2 3">
    <name type="scientific">Salimicrobium jeotgali</name>
    <dbReference type="NCBI Taxonomy" id="1230341"/>
    <lineage>
        <taxon>Bacteria</taxon>
        <taxon>Bacillati</taxon>
        <taxon>Bacillota</taxon>
        <taxon>Bacilli</taxon>
        <taxon>Bacillales</taxon>
        <taxon>Bacillaceae</taxon>
        <taxon>Salimicrobium</taxon>
    </lineage>
</organism>
<evidence type="ECO:0000313" key="4">
    <source>
        <dbReference type="Proteomes" id="UP000092654"/>
    </source>
</evidence>
<dbReference type="Proteomes" id="UP000011746">
    <property type="component" value="Unassembled WGS sequence"/>
</dbReference>
<dbReference type="OrthoDB" id="2222873at2"/>
<keyword evidence="3" id="KW-1185">Reference proteome</keyword>
<dbReference type="EMBL" id="CP011361">
    <property type="protein sequence ID" value="AKG05553.1"/>
    <property type="molecule type" value="Genomic_DNA"/>
</dbReference>
<dbReference type="EMBL" id="AMPQ01000045">
    <property type="protein sequence ID" value="EKE30452.1"/>
    <property type="molecule type" value="Genomic_DNA"/>
</dbReference>
<proteinExistence type="predicted"/>